<dbReference type="OMA" id="FIFRNMV"/>
<name>D6W966_TRICA</name>
<dbReference type="SUPFAM" id="SSF51011">
    <property type="entry name" value="Glycosyl hydrolase domain"/>
    <property type="match status" value="1"/>
</dbReference>
<dbReference type="InterPro" id="IPR006048">
    <property type="entry name" value="A-amylase/branching_C"/>
</dbReference>
<sequence>MFEFEHKLIARINLRKLRKQRNSEQFSRHLQNNQTNWWSDGNQQIAFGRGNKGFVAFTIGYDLNQHLQTGLPAGSYCDVISGNAENGSCSGKTITVGGDGYADISLGANEDDGVIAIHVNAKL</sequence>
<dbReference type="GO" id="GO:0043169">
    <property type="term" value="F:cation binding"/>
    <property type="evidence" value="ECO:0007669"/>
    <property type="project" value="InterPro"/>
</dbReference>
<dbReference type="InterPro" id="IPR031319">
    <property type="entry name" value="A-amylase_C"/>
</dbReference>
<evidence type="ECO:0000256" key="2">
    <source>
        <dbReference type="ARBA" id="ARBA00008061"/>
    </source>
</evidence>
<feature type="domain" description="Alpha-amylase C-terminal" evidence="4">
    <location>
        <begin position="35"/>
        <end position="122"/>
    </location>
</feature>
<organism evidence="5 6">
    <name type="scientific">Tribolium castaneum</name>
    <name type="common">Red flour beetle</name>
    <dbReference type="NCBI Taxonomy" id="7070"/>
    <lineage>
        <taxon>Eukaryota</taxon>
        <taxon>Metazoa</taxon>
        <taxon>Ecdysozoa</taxon>
        <taxon>Arthropoda</taxon>
        <taxon>Hexapoda</taxon>
        <taxon>Insecta</taxon>
        <taxon>Pterygota</taxon>
        <taxon>Neoptera</taxon>
        <taxon>Endopterygota</taxon>
        <taxon>Coleoptera</taxon>
        <taxon>Polyphaga</taxon>
        <taxon>Cucujiformia</taxon>
        <taxon>Tenebrionidae</taxon>
        <taxon>Tenebrionidae incertae sedis</taxon>
        <taxon>Tribolium</taxon>
    </lineage>
</organism>
<evidence type="ECO:0000256" key="1">
    <source>
        <dbReference type="ARBA" id="ARBA00000548"/>
    </source>
</evidence>
<protein>
    <recommendedName>
        <fullName evidence="3">alpha-amylase</fullName>
        <ecNumber evidence="3">3.2.1.1</ecNumber>
    </recommendedName>
</protein>
<accession>D6W966</accession>
<evidence type="ECO:0000313" key="5">
    <source>
        <dbReference type="EMBL" id="EEZ98452.1"/>
    </source>
</evidence>
<dbReference type="Proteomes" id="UP000007266">
    <property type="component" value="Linkage group 2"/>
</dbReference>
<dbReference type="eggNOG" id="KOG2212">
    <property type="taxonomic scope" value="Eukaryota"/>
</dbReference>
<gene>
    <name evidence="5" type="primary">GLEAN_00942</name>
    <name evidence="5" type="ORF">TcasGA2_TC000942</name>
</gene>
<dbReference type="EC" id="3.2.1.1" evidence="3"/>
<dbReference type="PANTHER" id="PTHR43447">
    <property type="entry name" value="ALPHA-AMYLASE"/>
    <property type="match status" value="1"/>
</dbReference>
<dbReference type="AlphaFoldDB" id="D6W966"/>
<proteinExistence type="inferred from homology"/>
<reference evidence="5 6" key="2">
    <citation type="journal article" date="2010" name="Nucleic Acids Res.">
        <title>BeetleBase in 2010: revisions to provide comprehensive genomic information for Tribolium castaneum.</title>
        <authorList>
            <person name="Kim H.S."/>
            <person name="Murphy T."/>
            <person name="Xia J."/>
            <person name="Caragea D."/>
            <person name="Park Y."/>
            <person name="Beeman R.W."/>
            <person name="Lorenzen M.D."/>
            <person name="Butcher S."/>
            <person name="Manak J.R."/>
            <person name="Brown S.J."/>
        </authorList>
    </citation>
    <scope>GENOME REANNOTATION</scope>
    <source>
        <strain evidence="5 6">Georgia GA2</strain>
    </source>
</reference>
<dbReference type="Gene3D" id="2.60.40.1180">
    <property type="entry name" value="Golgi alpha-mannosidase II"/>
    <property type="match status" value="1"/>
</dbReference>
<dbReference type="STRING" id="7070.D6W966"/>
<keyword evidence="6" id="KW-1185">Reference proteome</keyword>
<dbReference type="GO" id="GO:0005975">
    <property type="term" value="P:carbohydrate metabolic process"/>
    <property type="evidence" value="ECO:0007669"/>
    <property type="project" value="InterPro"/>
</dbReference>
<dbReference type="Pfam" id="PF02806">
    <property type="entry name" value="Alpha-amylase_C"/>
    <property type="match status" value="1"/>
</dbReference>
<reference evidence="5 6" key="1">
    <citation type="journal article" date="2008" name="Nature">
        <title>The genome of the model beetle and pest Tribolium castaneum.</title>
        <authorList>
            <consortium name="Tribolium Genome Sequencing Consortium"/>
            <person name="Richards S."/>
            <person name="Gibbs R.A."/>
            <person name="Weinstock G.M."/>
            <person name="Brown S.J."/>
            <person name="Denell R."/>
            <person name="Beeman R.W."/>
            <person name="Gibbs R."/>
            <person name="Beeman R.W."/>
            <person name="Brown S.J."/>
            <person name="Bucher G."/>
            <person name="Friedrich M."/>
            <person name="Grimmelikhuijzen C.J."/>
            <person name="Klingler M."/>
            <person name="Lorenzen M."/>
            <person name="Richards S."/>
            <person name="Roth S."/>
            <person name="Schroder R."/>
            <person name="Tautz D."/>
            <person name="Zdobnov E.M."/>
            <person name="Muzny D."/>
            <person name="Gibbs R.A."/>
            <person name="Weinstock G.M."/>
            <person name="Attaway T."/>
            <person name="Bell S."/>
            <person name="Buhay C.J."/>
            <person name="Chandrabose M.N."/>
            <person name="Chavez D."/>
            <person name="Clerk-Blankenburg K.P."/>
            <person name="Cree A."/>
            <person name="Dao M."/>
            <person name="Davis C."/>
            <person name="Chacko J."/>
            <person name="Dinh H."/>
            <person name="Dugan-Rocha S."/>
            <person name="Fowler G."/>
            <person name="Garner T.T."/>
            <person name="Garnes J."/>
            <person name="Gnirke A."/>
            <person name="Hawes A."/>
            <person name="Hernandez J."/>
            <person name="Hines S."/>
            <person name="Holder M."/>
            <person name="Hume J."/>
            <person name="Jhangiani S.N."/>
            <person name="Joshi V."/>
            <person name="Khan Z.M."/>
            <person name="Jackson L."/>
            <person name="Kovar C."/>
            <person name="Kowis A."/>
            <person name="Lee S."/>
            <person name="Lewis L.R."/>
            <person name="Margolis J."/>
            <person name="Morgan M."/>
            <person name="Nazareth L.V."/>
            <person name="Nguyen N."/>
            <person name="Okwuonu G."/>
            <person name="Parker D."/>
            <person name="Richards S."/>
            <person name="Ruiz S.J."/>
            <person name="Santibanez J."/>
            <person name="Savard J."/>
            <person name="Scherer S.E."/>
            <person name="Schneider B."/>
            <person name="Sodergren E."/>
            <person name="Tautz D."/>
            <person name="Vattahil S."/>
            <person name="Villasana D."/>
            <person name="White C.S."/>
            <person name="Wright R."/>
            <person name="Park Y."/>
            <person name="Beeman R.W."/>
            <person name="Lord J."/>
            <person name="Oppert B."/>
            <person name="Lorenzen M."/>
            <person name="Brown S."/>
            <person name="Wang L."/>
            <person name="Savard J."/>
            <person name="Tautz D."/>
            <person name="Richards S."/>
            <person name="Weinstock G."/>
            <person name="Gibbs R.A."/>
            <person name="Liu Y."/>
            <person name="Worley K."/>
            <person name="Weinstock G."/>
            <person name="Elsik C.G."/>
            <person name="Reese J.T."/>
            <person name="Elhaik E."/>
            <person name="Landan G."/>
            <person name="Graur D."/>
            <person name="Arensburger P."/>
            <person name="Atkinson P."/>
            <person name="Beeman R.W."/>
            <person name="Beidler J."/>
            <person name="Brown S.J."/>
            <person name="Demuth J.P."/>
            <person name="Drury D.W."/>
            <person name="Du Y.Z."/>
            <person name="Fujiwara H."/>
            <person name="Lorenzen M."/>
            <person name="Maselli V."/>
            <person name="Osanai M."/>
            <person name="Park Y."/>
            <person name="Robertson H.M."/>
            <person name="Tu Z."/>
            <person name="Wang J.J."/>
            <person name="Wang S."/>
            <person name="Richards S."/>
            <person name="Song H."/>
            <person name="Zhang L."/>
            <person name="Sodergren E."/>
            <person name="Werner D."/>
            <person name="Stanke M."/>
            <person name="Morgenstern B."/>
            <person name="Solovyev V."/>
            <person name="Kosarev P."/>
            <person name="Brown G."/>
            <person name="Chen H.C."/>
            <person name="Ermolaeva O."/>
            <person name="Hlavina W."/>
            <person name="Kapustin Y."/>
            <person name="Kiryutin B."/>
            <person name="Kitts P."/>
            <person name="Maglott D."/>
            <person name="Pruitt K."/>
            <person name="Sapojnikov V."/>
            <person name="Souvorov A."/>
            <person name="Mackey A.J."/>
            <person name="Waterhouse R.M."/>
            <person name="Wyder S."/>
            <person name="Zdobnov E.M."/>
            <person name="Zdobnov E.M."/>
            <person name="Wyder S."/>
            <person name="Kriventseva E.V."/>
            <person name="Kadowaki T."/>
            <person name="Bork P."/>
            <person name="Aranda M."/>
            <person name="Bao R."/>
            <person name="Beermann A."/>
            <person name="Berns N."/>
            <person name="Bolognesi R."/>
            <person name="Bonneton F."/>
            <person name="Bopp D."/>
            <person name="Brown S.J."/>
            <person name="Bucher G."/>
            <person name="Butts T."/>
            <person name="Chaumot A."/>
            <person name="Denell R.E."/>
            <person name="Ferrier D.E."/>
            <person name="Friedrich M."/>
            <person name="Gordon C.M."/>
            <person name="Jindra M."/>
            <person name="Klingler M."/>
            <person name="Lan Q."/>
            <person name="Lattorff H.M."/>
            <person name="Laudet V."/>
            <person name="von Levetsow C."/>
            <person name="Liu Z."/>
            <person name="Lutz R."/>
            <person name="Lynch J.A."/>
            <person name="da Fonseca R.N."/>
            <person name="Posnien N."/>
            <person name="Reuter R."/>
            <person name="Roth S."/>
            <person name="Savard J."/>
            <person name="Schinko J.B."/>
            <person name="Schmitt C."/>
            <person name="Schoppmeier M."/>
            <person name="Schroder R."/>
            <person name="Shippy T.D."/>
            <person name="Simonnet F."/>
            <person name="Marques-Souza H."/>
            <person name="Tautz D."/>
            <person name="Tomoyasu Y."/>
            <person name="Trauner J."/>
            <person name="Van der Zee M."/>
            <person name="Vervoort M."/>
            <person name="Wittkopp N."/>
            <person name="Wimmer E.A."/>
            <person name="Yang X."/>
            <person name="Jones A.K."/>
            <person name="Sattelle D.B."/>
            <person name="Ebert P.R."/>
            <person name="Nelson D."/>
            <person name="Scott J.G."/>
            <person name="Beeman R.W."/>
            <person name="Muthukrishnan S."/>
            <person name="Kramer K.J."/>
            <person name="Arakane Y."/>
            <person name="Beeman R.W."/>
            <person name="Zhu Q."/>
            <person name="Hogenkamp D."/>
            <person name="Dixit R."/>
            <person name="Oppert B."/>
            <person name="Jiang H."/>
            <person name="Zou Z."/>
            <person name="Marshall J."/>
            <person name="Elpidina E."/>
            <person name="Vinokurov K."/>
            <person name="Oppert C."/>
            <person name="Zou Z."/>
            <person name="Evans J."/>
            <person name="Lu Z."/>
            <person name="Zhao P."/>
            <person name="Sumathipala N."/>
            <person name="Altincicek B."/>
            <person name="Vilcinskas A."/>
            <person name="Williams M."/>
            <person name="Hultmark D."/>
            <person name="Hetru C."/>
            <person name="Jiang H."/>
            <person name="Grimmelikhuijzen C.J."/>
            <person name="Hauser F."/>
            <person name="Cazzamali G."/>
            <person name="Williamson M."/>
            <person name="Park Y."/>
            <person name="Li B."/>
            <person name="Tanaka Y."/>
            <person name="Predel R."/>
            <person name="Neupert S."/>
            <person name="Schachtner J."/>
            <person name="Verleyen P."/>
            <person name="Raible F."/>
            <person name="Bork P."/>
            <person name="Friedrich M."/>
            <person name="Walden K.K."/>
            <person name="Robertson H.M."/>
            <person name="Angeli S."/>
            <person name="Foret S."/>
            <person name="Bucher G."/>
            <person name="Schuetz S."/>
            <person name="Maleszka R."/>
            <person name="Wimmer E.A."/>
            <person name="Beeman R.W."/>
            <person name="Lorenzen M."/>
            <person name="Tomoyasu Y."/>
            <person name="Miller S.C."/>
            <person name="Grossmann D."/>
            <person name="Bucher G."/>
        </authorList>
    </citation>
    <scope>NUCLEOTIDE SEQUENCE [LARGE SCALE GENOMIC DNA]</scope>
    <source>
        <strain evidence="5 6">Georgia GA2</strain>
    </source>
</reference>
<dbReference type="PhylomeDB" id="D6W966"/>
<comment type="similarity">
    <text evidence="2">Belongs to the glycosyl hydrolase 13 family.</text>
</comment>
<dbReference type="EMBL" id="KQ971312">
    <property type="protein sequence ID" value="EEZ98452.1"/>
    <property type="molecule type" value="Genomic_DNA"/>
</dbReference>
<dbReference type="SMART" id="SM00632">
    <property type="entry name" value="Aamy_C"/>
    <property type="match status" value="1"/>
</dbReference>
<dbReference type="InterPro" id="IPR013780">
    <property type="entry name" value="Glyco_hydro_b"/>
</dbReference>
<dbReference type="HOGENOM" id="CLU_2018162_0_0_1"/>
<evidence type="ECO:0000259" key="4">
    <source>
        <dbReference type="SMART" id="SM00632"/>
    </source>
</evidence>
<evidence type="ECO:0000313" key="6">
    <source>
        <dbReference type="Proteomes" id="UP000007266"/>
    </source>
</evidence>
<dbReference type="GO" id="GO:0004556">
    <property type="term" value="F:alpha-amylase activity"/>
    <property type="evidence" value="ECO:0007669"/>
    <property type="project" value="UniProtKB-EC"/>
</dbReference>
<evidence type="ECO:0000256" key="3">
    <source>
        <dbReference type="ARBA" id="ARBA00012595"/>
    </source>
</evidence>
<comment type="catalytic activity">
    <reaction evidence="1">
        <text>Endohydrolysis of (1-&gt;4)-alpha-D-glucosidic linkages in polysaccharides containing three or more (1-&gt;4)-alpha-linked D-glucose units.</text>
        <dbReference type="EC" id="3.2.1.1"/>
    </reaction>
</comment>